<dbReference type="PANTHER" id="PTHR36433:SF2">
    <property type="entry name" value="YXEA FAMILY PROTEIN"/>
    <property type="match status" value="1"/>
</dbReference>
<dbReference type="Pfam" id="PF06486">
    <property type="entry name" value="DUF1093"/>
    <property type="match status" value="1"/>
</dbReference>
<name>A0ABU1IIP5_9BACL</name>
<keyword evidence="2" id="KW-1185">Reference proteome</keyword>
<dbReference type="InterPro" id="IPR036166">
    <property type="entry name" value="YxeA-like_sf"/>
</dbReference>
<organism evidence="1 2">
    <name type="scientific">Desmospora profundinema</name>
    <dbReference type="NCBI Taxonomy" id="1571184"/>
    <lineage>
        <taxon>Bacteria</taxon>
        <taxon>Bacillati</taxon>
        <taxon>Bacillota</taxon>
        <taxon>Bacilli</taxon>
        <taxon>Bacillales</taxon>
        <taxon>Thermoactinomycetaceae</taxon>
        <taxon>Desmospora</taxon>
    </lineage>
</organism>
<accession>A0ABU1IIP5</accession>
<dbReference type="SUPFAM" id="SSF159121">
    <property type="entry name" value="BC4932-like"/>
    <property type="match status" value="1"/>
</dbReference>
<comment type="caution">
    <text evidence="1">The sequence shown here is derived from an EMBL/GenBank/DDBJ whole genome shotgun (WGS) entry which is preliminary data.</text>
</comment>
<dbReference type="NCBIfam" id="TIGR01655">
    <property type="entry name" value="yxeA_fam"/>
    <property type="match status" value="1"/>
</dbReference>
<dbReference type="EMBL" id="JAVDQG010000001">
    <property type="protein sequence ID" value="MDR6224422.1"/>
    <property type="molecule type" value="Genomic_DNA"/>
</dbReference>
<dbReference type="PANTHER" id="PTHR36433">
    <property type="entry name" value="HYPOTHETICAL CYTOSOLIC PROTEIN"/>
    <property type="match status" value="1"/>
</dbReference>
<proteinExistence type="predicted"/>
<reference evidence="1 2" key="1">
    <citation type="submission" date="2023-07" db="EMBL/GenBank/DDBJ databases">
        <title>Genomic Encyclopedia of Type Strains, Phase IV (KMG-IV): sequencing the most valuable type-strain genomes for metagenomic binning, comparative biology and taxonomic classification.</title>
        <authorList>
            <person name="Goeker M."/>
        </authorList>
    </citation>
    <scope>NUCLEOTIDE SEQUENCE [LARGE SCALE GENOMIC DNA]</scope>
    <source>
        <strain evidence="1 2">DSM 45903</strain>
    </source>
</reference>
<dbReference type="Gene3D" id="2.40.50.480">
    <property type="match status" value="1"/>
</dbReference>
<sequence>MKKIMLLLLCLAVLFVGVLFVAGDKVISTIKKSGTEEYYVQIHGEGETSDNRRVYTLKGYDKEGKEKELSFDSLEARQLREGAYLRLYVEGEDQVKTYEEVQKNDLPASIREKFQP</sequence>
<evidence type="ECO:0000313" key="2">
    <source>
        <dbReference type="Proteomes" id="UP001185012"/>
    </source>
</evidence>
<gene>
    <name evidence="1" type="ORF">JOE21_000410</name>
</gene>
<dbReference type="InterPro" id="IPR006542">
    <property type="entry name" value="DUF1093"/>
</dbReference>
<protein>
    <submittedName>
        <fullName evidence="1">Uncharacterized protein (TIGR01655 family)</fullName>
    </submittedName>
</protein>
<dbReference type="RefSeq" id="WP_309861750.1">
    <property type="nucleotide sequence ID" value="NZ_JAVDQG010000001.1"/>
</dbReference>
<evidence type="ECO:0000313" key="1">
    <source>
        <dbReference type="EMBL" id="MDR6224422.1"/>
    </source>
</evidence>
<dbReference type="Proteomes" id="UP001185012">
    <property type="component" value="Unassembled WGS sequence"/>
</dbReference>